<organism evidence="3 4">
    <name type="scientific">Candidatus Solincola sediminis</name>
    <dbReference type="NCBI Taxonomy" id="1797199"/>
    <lineage>
        <taxon>Bacteria</taxon>
        <taxon>Bacillati</taxon>
        <taxon>Actinomycetota</taxon>
        <taxon>Candidatus Geothermincolia</taxon>
        <taxon>Candidatus Geothermincolales</taxon>
        <taxon>Candidatus Geothermincolaceae</taxon>
        <taxon>Candidatus Solincola</taxon>
    </lineage>
</organism>
<reference evidence="3 4" key="1">
    <citation type="journal article" date="2016" name="Nat. Commun.">
        <title>Thousands of microbial genomes shed light on interconnected biogeochemical processes in an aquifer system.</title>
        <authorList>
            <person name="Anantharaman K."/>
            <person name="Brown C.T."/>
            <person name="Hug L.A."/>
            <person name="Sharon I."/>
            <person name="Castelle C.J."/>
            <person name="Probst A.J."/>
            <person name="Thomas B.C."/>
            <person name="Singh A."/>
            <person name="Wilkins M.J."/>
            <person name="Karaoz U."/>
            <person name="Brodie E.L."/>
            <person name="Williams K.H."/>
            <person name="Hubbard S.S."/>
            <person name="Banfield J.F."/>
        </authorList>
    </citation>
    <scope>NUCLEOTIDE SEQUENCE [LARGE SCALE GENOMIC DNA]</scope>
</reference>
<comment type="caution">
    <text evidence="3">The sequence shown here is derived from an EMBL/GenBank/DDBJ whole genome shotgun (WGS) entry which is preliminary data.</text>
</comment>
<proteinExistence type="predicted"/>
<dbReference type="AlphaFoldDB" id="A0A1F2WQC7"/>
<dbReference type="Proteomes" id="UP000177876">
    <property type="component" value="Unassembled WGS sequence"/>
</dbReference>
<feature type="coiled-coil region" evidence="1">
    <location>
        <begin position="79"/>
        <end position="106"/>
    </location>
</feature>
<evidence type="ECO:0000313" key="3">
    <source>
        <dbReference type="EMBL" id="OFW59039.1"/>
    </source>
</evidence>
<protein>
    <submittedName>
        <fullName evidence="3">Uncharacterized protein</fullName>
    </submittedName>
</protein>
<feature type="compositionally biased region" description="Basic residues" evidence="2">
    <location>
        <begin position="119"/>
        <end position="129"/>
    </location>
</feature>
<evidence type="ECO:0000256" key="2">
    <source>
        <dbReference type="SAM" id="MobiDB-lite"/>
    </source>
</evidence>
<feature type="region of interest" description="Disordered" evidence="2">
    <location>
        <begin position="109"/>
        <end position="129"/>
    </location>
</feature>
<keyword evidence="1" id="KW-0175">Coiled coil</keyword>
<sequence length="129" mass="14565">MEANDFRGAVCLFALEYLRTNPKRRMPDPKFRECQYCGSEIEPNLYAGGLYCSRTCAVMAAKTKDSAKLKDRIRRKGERRLSDSKLKALRRDLKNAAEEKEIKAVALKYGIDPEPGKPGRPKAKKGGEK</sequence>
<evidence type="ECO:0000313" key="4">
    <source>
        <dbReference type="Proteomes" id="UP000177876"/>
    </source>
</evidence>
<name>A0A1F2WQC7_9ACTN</name>
<accession>A0A1F2WQC7</accession>
<evidence type="ECO:0000256" key="1">
    <source>
        <dbReference type="SAM" id="Coils"/>
    </source>
</evidence>
<dbReference type="EMBL" id="MELK01000019">
    <property type="protein sequence ID" value="OFW59039.1"/>
    <property type="molecule type" value="Genomic_DNA"/>
</dbReference>
<gene>
    <name evidence="3" type="ORF">A2Y75_00725</name>
</gene>